<evidence type="ECO:0000256" key="2">
    <source>
        <dbReference type="ARBA" id="ARBA00022737"/>
    </source>
</evidence>
<feature type="repeat" description="PPR" evidence="3">
    <location>
        <begin position="139"/>
        <end position="173"/>
    </location>
</feature>
<dbReference type="Pfam" id="PF01535">
    <property type="entry name" value="PPR"/>
    <property type="match status" value="3"/>
</dbReference>
<sequence length="404" mass="46149">MGRAPSSVLTILRQNPRARQTQIRNLTVETRDTDYSKNKQHYTDIAKQVCRIVRTKPSWEQTLLSDFPSFNFNDPMFFSEVLKHQNNVLFTFRFYIWLHSNYGFSPDLDSCNALFDSLVKVKACKAAMYFLDNTGFSPNPSSLECYIRCLCQVGLIEEALDVFSKLKEIGVKGSIKTWNSVLSCCIKVDRTDLVWKLYQDMIESGVVVDVDAETVGNLIQAFCIDGKVSKGYELLRQALEEGLEPGLVTFDRLISGFCKEKNFDRVSELLHTMIAINQYPDIYTYGEVIKGLCDGGKGLEGYRVFNDLKERGYAPDRVMYSIMINGLCKMELLGDARKLWFEMINKGILPNDYTYTALIRGYCKIGNLEEAKELHKEMCGKGYGETTLSYNIMIAGLCLHRRDR</sequence>
<dbReference type="Proteomes" id="UP001281410">
    <property type="component" value="Unassembled WGS sequence"/>
</dbReference>
<feature type="repeat" description="PPR" evidence="3">
    <location>
        <begin position="174"/>
        <end position="208"/>
    </location>
</feature>
<dbReference type="PANTHER" id="PTHR47939:SF4">
    <property type="entry name" value="PENTACOTRIPEPTIDE-REPEAT REGION OF PRORP DOMAIN-CONTAINING PROTEIN"/>
    <property type="match status" value="1"/>
</dbReference>
<feature type="repeat" description="PPR" evidence="3">
    <location>
        <begin position="281"/>
        <end position="315"/>
    </location>
</feature>
<dbReference type="InterPro" id="IPR011990">
    <property type="entry name" value="TPR-like_helical_dom_sf"/>
</dbReference>
<comment type="caution">
    <text evidence="4">The sequence shown here is derived from an EMBL/GenBank/DDBJ whole genome shotgun (WGS) entry which is preliminary data.</text>
</comment>
<dbReference type="PANTHER" id="PTHR47939">
    <property type="entry name" value="MEMBRANE-ASSOCIATED SALT-INDUCIBLE PROTEIN-LIKE"/>
    <property type="match status" value="1"/>
</dbReference>
<keyword evidence="5" id="KW-1185">Reference proteome</keyword>
<dbReference type="EMBL" id="JANJYJ010000009">
    <property type="protein sequence ID" value="KAK3189881.1"/>
    <property type="molecule type" value="Genomic_DNA"/>
</dbReference>
<dbReference type="InterPro" id="IPR002885">
    <property type="entry name" value="PPR_rpt"/>
</dbReference>
<dbReference type="AlphaFoldDB" id="A0AAE0DVH6"/>
<accession>A0AAE0DVH6</accession>
<dbReference type="Pfam" id="PF13041">
    <property type="entry name" value="PPR_2"/>
    <property type="match status" value="2"/>
</dbReference>
<evidence type="ECO:0000313" key="4">
    <source>
        <dbReference type="EMBL" id="KAK3189881.1"/>
    </source>
</evidence>
<reference evidence="4" key="1">
    <citation type="journal article" date="2023" name="Plant J.">
        <title>Genome sequences and population genomics provide insights into the demographic history, inbreeding, and mutation load of two 'living fossil' tree species of Dipteronia.</title>
        <authorList>
            <person name="Feng Y."/>
            <person name="Comes H.P."/>
            <person name="Chen J."/>
            <person name="Zhu S."/>
            <person name="Lu R."/>
            <person name="Zhang X."/>
            <person name="Li P."/>
            <person name="Qiu J."/>
            <person name="Olsen K.M."/>
            <person name="Qiu Y."/>
        </authorList>
    </citation>
    <scope>NUCLEOTIDE SEQUENCE</scope>
    <source>
        <strain evidence="4">NBL</strain>
    </source>
</reference>
<dbReference type="InterPro" id="IPR050667">
    <property type="entry name" value="PPR-containing_protein"/>
</dbReference>
<feature type="repeat" description="PPR" evidence="3">
    <location>
        <begin position="211"/>
        <end position="245"/>
    </location>
</feature>
<feature type="repeat" description="PPR" evidence="3">
    <location>
        <begin position="316"/>
        <end position="350"/>
    </location>
</feature>
<gene>
    <name evidence="4" type="ORF">Dsin_029442</name>
</gene>
<evidence type="ECO:0000256" key="3">
    <source>
        <dbReference type="PROSITE-ProRule" id="PRU00708"/>
    </source>
</evidence>
<feature type="repeat" description="PPR" evidence="3">
    <location>
        <begin position="351"/>
        <end position="385"/>
    </location>
</feature>
<comment type="similarity">
    <text evidence="1">Belongs to the PPR family. P subfamily.</text>
</comment>
<organism evidence="4 5">
    <name type="scientific">Dipteronia sinensis</name>
    <dbReference type="NCBI Taxonomy" id="43782"/>
    <lineage>
        <taxon>Eukaryota</taxon>
        <taxon>Viridiplantae</taxon>
        <taxon>Streptophyta</taxon>
        <taxon>Embryophyta</taxon>
        <taxon>Tracheophyta</taxon>
        <taxon>Spermatophyta</taxon>
        <taxon>Magnoliopsida</taxon>
        <taxon>eudicotyledons</taxon>
        <taxon>Gunneridae</taxon>
        <taxon>Pentapetalae</taxon>
        <taxon>rosids</taxon>
        <taxon>malvids</taxon>
        <taxon>Sapindales</taxon>
        <taxon>Sapindaceae</taxon>
        <taxon>Hippocastanoideae</taxon>
        <taxon>Acereae</taxon>
        <taxon>Dipteronia</taxon>
    </lineage>
</organism>
<keyword evidence="2" id="KW-0677">Repeat</keyword>
<dbReference type="NCBIfam" id="TIGR00756">
    <property type="entry name" value="PPR"/>
    <property type="match status" value="5"/>
</dbReference>
<dbReference type="Gene3D" id="1.25.40.10">
    <property type="entry name" value="Tetratricopeptide repeat domain"/>
    <property type="match status" value="3"/>
</dbReference>
<evidence type="ECO:0008006" key="6">
    <source>
        <dbReference type="Google" id="ProtNLM"/>
    </source>
</evidence>
<evidence type="ECO:0000256" key="1">
    <source>
        <dbReference type="ARBA" id="ARBA00007626"/>
    </source>
</evidence>
<protein>
    <recommendedName>
        <fullName evidence="6">Pentatricopeptide repeat-containing protein</fullName>
    </recommendedName>
</protein>
<feature type="repeat" description="PPR" evidence="3">
    <location>
        <begin position="246"/>
        <end position="280"/>
    </location>
</feature>
<proteinExistence type="inferred from homology"/>
<name>A0AAE0DVH6_9ROSI</name>
<dbReference type="PROSITE" id="PS51375">
    <property type="entry name" value="PPR"/>
    <property type="match status" value="7"/>
</dbReference>
<evidence type="ECO:0000313" key="5">
    <source>
        <dbReference type="Proteomes" id="UP001281410"/>
    </source>
</evidence>